<sequence>MWCTSLFPTIRIHLHHLYADLAKPVDTQFSCGPDDWLALQTALDDALVFTTTLRGTVIFPGSKLVSVRHRAVTTLAEVKSVPITDRRIWMRIRDPTTTTRRLSQESKSTLDLLQQWLSWDSPLLSMRPKPLWPGAAFADACANGAVCGVGGFLKGPNGMCWFSETFQHSHFAALPLKLDMDLQKSISFIETLAQFALLHCLVQSHSACRLNWKITSFTDNTGAEARLNSLFSTQYPMNFLLERISLLLSKHHLILDTQHVPGCSNDLADMLSRWDGVSILPPQFTPETRYRVSLQQLWHFQPSPKFAPSSRKPSWLRA</sequence>
<keyword evidence="2" id="KW-1185">Reference proteome</keyword>
<accession>A0AA36MQ74</accession>
<dbReference type="PANTHER" id="PTHR33050:SF7">
    <property type="entry name" value="RIBONUCLEASE H"/>
    <property type="match status" value="1"/>
</dbReference>
<dbReference type="PANTHER" id="PTHR33050">
    <property type="entry name" value="REVERSE TRANSCRIPTASE DOMAIN-CONTAINING PROTEIN"/>
    <property type="match status" value="1"/>
</dbReference>
<proteinExistence type="predicted"/>
<gene>
    <name evidence="1" type="ORF">EVOR1521_LOCUS5329</name>
</gene>
<dbReference type="AlphaFoldDB" id="A0AA36MQ74"/>
<evidence type="ECO:0000313" key="2">
    <source>
        <dbReference type="Proteomes" id="UP001178507"/>
    </source>
</evidence>
<organism evidence="1 2">
    <name type="scientific">Effrenium voratum</name>
    <dbReference type="NCBI Taxonomy" id="2562239"/>
    <lineage>
        <taxon>Eukaryota</taxon>
        <taxon>Sar</taxon>
        <taxon>Alveolata</taxon>
        <taxon>Dinophyceae</taxon>
        <taxon>Suessiales</taxon>
        <taxon>Symbiodiniaceae</taxon>
        <taxon>Effrenium</taxon>
    </lineage>
</organism>
<evidence type="ECO:0000313" key="1">
    <source>
        <dbReference type="EMBL" id="CAJ1376215.1"/>
    </source>
</evidence>
<comment type="caution">
    <text evidence="1">The sequence shown here is derived from an EMBL/GenBank/DDBJ whole genome shotgun (WGS) entry which is preliminary data.</text>
</comment>
<dbReference type="Proteomes" id="UP001178507">
    <property type="component" value="Unassembled WGS sequence"/>
</dbReference>
<protein>
    <submittedName>
        <fullName evidence="1">Uncharacterized protein</fullName>
    </submittedName>
</protein>
<dbReference type="EMBL" id="CAUJNA010000371">
    <property type="protein sequence ID" value="CAJ1376215.1"/>
    <property type="molecule type" value="Genomic_DNA"/>
</dbReference>
<dbReference type="InterPro" id="IPR052055">
    <property type="entry name" value="Hepadnavirus_pol/RT"/>
</dbReference>
<reference evidence="1" key="1">
    <citation type="submission" date="2023-08" db="EMBL/GenBank/DDBJ databases">
        <authorList>
            <person name="Chen Y."/>
            <person name="Shah S."/>
            <person name="Dougan E. K."/>
            <person name="Thang M."/>
            <person name="Chan C."/>
        </authorList>
    </citation>
    <scope>NUCLEOTIDE SEQUENCE</scope>
</reference>
<name>A0AA36MQ74_9DINO</name>